<dbReference type="SUPFAM" id="SSF46689">
    <property type="entry name" value="Homeodomain-like"/>
    <property type="match status" value="1"/>
</dbReference>
<dbReference type="Gene3D" id="1.10.357.10">
    <property type="entry name" value="Tetracycline Repressor, domain 2"/>
    <property type="match status" value="1"/>
</dbReference>
<dbReference type="Proteomes" id="UP000535890">
    <property type="component" value="Unassembled WGS sequence"/>
</dbReference>
<dbReference type="PRINTS" id="PR00455">
    <property type="entry name" value="HTHTETR"/>
</dbReference>
<dbReference type="Pfam" id="PF00440">
    <property type="entry name" value="TetR_N"/>
    <property type="match status" value="1"/>
</dbReference>
<accession>A0A7Y9DYD9</accession>
<dbReference type="GO" id="GO:0003700">
    <property type="term" value="F:DNA-binding transcription factor activity"/>
    <property type="evidence" value="ECO:0007669"/>
    <property type="project" value="TreeGrafter"/>
</dbReference>
<dbReference type="RefSeq" id="WP_179795314.1">
    <property type="nucleotide sequence ID" value="NZ_BAABHP010000025.1"/>
</dbReference>
<protein>
    <submittedName>
        <fullName evidence="5">AcrR family transcriptional regulator</fullName>
    </submittedName>
</protein>
<feature type="region of interest" description="Disordered" evidence="3">
    <location>
        <begin position="1"/>
        <end position="33"/>
    </location>
</feature>
<organism evidence="5 6">
    <name type="scientific">Actinomycetospora corticicola</name>
    <dbReference type="NCBI Taxonomy" id="663602"/>
    <lineage>
        <taxon>Bacteria</taxon>
        <taxon>Bacillati</taxon>
        <taxon>Actinomycetota</taxon>
        <taxon>Actinomycetes</taxon>
        <taxon>Pseudonocardiales</taxon>
        <taxon>Pseudonocardiaceae</taxon>
        <taxon>Actinomycetospora</taxon>
    </lineage>
</organism>
<keyword evidence="1 2" id="KW-0238">DNA-binding</keyword>
<dbReference type="InterPro" id="IPR001647">
    <property type="entry name" value="HTH_TetR"/>
</dbReference>
<evidence type="ECO:0000256" key="1">
    <source>
        <dbReference type="ARBA" id="ARBA00023125"/>
    </source>
</evidence>
<dbReference type="InterPro" id="IPR050109">
    <property type="entry name" value="HTH-type_TetR-like_transc_reg"/>
</dbReference>
<dbReference type="GO" id="GO:0000976">
    <property type="term" value="F:transcription cis-regulatory region binding"/>
    <property type="evidence" value="ECO:0007669"/>
    <property type="project" value="TreeGrafter"/>
</dbReference>
<dbReference type="PROSITE" id="PS50977">
    <property type="entry name" value="HTH_TETR_2"/>
    <property type="match status" value="1"/>
</dbReference>
<proteinExistence type="predicted"/>
<reference evidence="5 6" key="1">
    <citation type="submission" date="2020-07" db="EMBL/GenBank/DDBJ databases">
        <title>Sequencing the genomes of 1000 actinobacteria strains.</title>
        <authorList>
            <person name="Klenk H.-P."/>
        </authorList>
    </citation>
    <scope>NUCLEOTIDE SEQUENCE [LARGE SCALE GENOMIC DNA]</scope>
    <source>
        <strain evidence="5 6">DSM 45772</strain>
    </source>
</reference>
<evidence type="ECO:0000256" key="3">
    <source>
        <dbReference type="SAM" id="MobiDB-lite"/>
    </source>
</evidence>
<sequence length="223" mass="24178">MAAGNGASAPTSPGAETGTRRGATVRRSREQRTSDSRLRILDAAVACLVESGYAGTTTLTIQARAGVSRGRLLHHFPSKETLLVAAAQHLAATRFASDGLASAELPPQADDPGARLDRIVDVMWTTYQEPYFWASTELWTAARTDPALAAALLPAERRLGAAIRQTLDAVFEAYAEHENYPMVREMLLTGMRGVALTYGFDPREAATDPHVAQWKQMCRVLLL</sequence>
<dbReference type="PANTHER" id="PTHR30055:SF226">
    <property type="entry name" value="HTH-TYPE TRANSCRIPTIONAL REGULATOR PKSA"/>
    <property type="match status" value="1"/>
</dbReference>
<name>A0A7Y9DYD9_9PSEU</name>
<dbReference type="AlphaFoldDB" id="A0A7Y9DYD9"/>
<feature type="domain" description="HTH tetR-type" evidence="4">
    <location>
        <begin position="34"/>
        <end position="94"/>
    </location>
</feature>
<evidence type="ECO:0000259" key="4">
    <source>
        <dbReference type="PROSITE" id="PS50977"/>
    </source>
</evidence>
<comment type="caution">
    <text evidence="5">The sequence shown here is derived from an EMBL/GenBank/DDBJ whole genome shotgun (WGS) entry which is preliminary data.</text>
</comment>
<dbReference type="InterPro" id="IPR009057">
    <property type="entry name" value="Homeodomain-like_sf"/>
</dbReference>
<dbReference type="PANTHER" id="PTHR30055">
    <property type="entry name" value="HTH-TYPE TRANSCRIPTIONAL REGULATOR RUTR"/>
    <property type="match status" value="1"/>
</dbReference>
<dbReference type="EMBL" id="JACCBN010000001">
    <property type="protein sequence ID" value="NYD37782.1"/>
    <property type="molecule type" value="Genomic_DNA"/>
</dbReference>
<feature type="DNA-binding region" description="H-T-H motif" evidence="2">
    <location>
        <begin position="57"/>
        <end position="76"/>
    </location>
</feature>
<evidence type="ECO:0000313" key="6">
    <source>
        <dbReference type="Proteomes" id="UP000535890"/>
    </source>
</evidence>
<keyword evidence="6" id="KW-1185">Reference proteome</keyword>
<evidence type="ECO:0000256" key="2">
    <source>
        <dbReference type="PROSITE-ProRule" id="PRU00335"/>
    </source>
</evidence>
<gene>
    <name evidence="5" type="ORF">BJ983_003884</name>
</gene>
<evidence type="ECO:0000313" key="5">
    <source>
        <dbReference type="EMBL" id="NYD37782.1"/>
    </source>
</evidence>